<evidence type="ECO:0000313" key="2">
    <source>
        <dbReference type="Proteomes" id="UP000184357"/>
    </source>
</evidence>
<proteinExistence type="predicted"/>
<accession>A0A1M5PD05</accession>
<dbReference type="RefSeq" id="WP_079991545.1">
    <property type="nucleotide sequence ID" value="NZ_FQWV01000003.1"/>
</dbReference>
<evidence type="ECO:0000313" key="1">
    <source>
        <dbReference type="EMBL" id="SHG99666.1"/>
    </source>
</evidence>
<gene>
    <name evidence="1" type="ORF">SAMN05443636_1553</name>
</gene>
<protein>
    <submittedName>
        <fullName evidence="1">Uncharacterized protein</fullName>
    </submittedName>
</protein>
<name>A0A1M5PD05_9EURY</name>
<sequence>MSSALRALFRTLKTAGQRVAKPLQRGDGPNKFDLSSVDTATTTYEGDDGWAKRPPATLECPRCGSDILQHNARDSIDCPRCVAEFEYEEFTDLELLHLTCPICGSRMLHGQRHPEQFDIPEWATCNACRYHWEFKHSYVGDR</sequence>
<organism evidence="1 2">
    <name type="scientific">Halobaculum gomorrense</name>
    <dbReference type="NCBI Taxonomy" id="43928"/>
    <lineage>
        <taxon>Archaea</taxon>
        <taxon>Methanobacteriati</taxon>
        <taxon>Methanobacteriota</taxon>
        <taxon>Stenosarchaea group</taxon>
        <taxon>Halobacteria</taxon>
        <taxon>Halobacteriales</taxon>
        <taxon>Haloferacaceae</taxon>
        <taxon>Halobaculum</taxon>
    </lineage>
</organism>
<reference evidence="1 2" key="1">
    <citation type="submission" date="2016-11" db="EMBL/GenBank/DDBJ databases">
        <authorList>
            <person name="Jaros S."/>
            <person name="Januszkiewicz K."/>
            <person name="Wedrychowicz H."/>
        </authorList>
    </citation>
    <scope>NUCLEOTIDE SEQUENCE [LARGE SCALE GENOMIC DNA]</scope>
    <source>
        <strain evidence="1 2">DSM 9297</strain>
    </source>
</reference>
<dbReference type="Proteomes" id="UP000184357">
    <property type="component" value="Unassembled WGS sequence"/>
</dbReference>
<dbReference type="STRING" id="43928.SAMN05443636_1553"/>
<keyword evidence="2" id="KW-1185">Reference proteome</keyword>
<dbReference type="EMBL" id="FQWV01000003">
    <property type="protein sequence ID" value="SHG99666.1"/>
    <property type="molecule type" value="Genomic_DNA"/>
</dbReference>
<dbReference type="AlphaFoldDB" id="A0A1M5PD05"/>